<comment type="caution">
    <text evidence="14">The sequence shown here is derived from an EMBL/GenBank/DDBJ whole genome shotgun (WGS) entry which is preliminary data.</text>
</comment>
<dbReference type="PANTHER" id="PTHR30600:SF7">
    <property type="entry name" value="CYTOCHROME C PEROXIDASE-RELATED"/>
    <property type="match status" value="1"/>
</dbReference>
<dbReference type="InterPro" id="IPR026259">
    <property type="entry name" value="MauG/Cytc_peroxidase"/>
</dbReference>
<keyword evidence="6" id="KW-0732">Signal</keyword>
<dbReference type="Pfam" id="PF03150">
    <property type="entry name" value="CCP_MauG"/>
    <property type="match status" value="1"/>
</dbReference>
<dbReference type="Proteomes" id="UP000019486">
    <property type="component" value="Unassembled WGS sequence"/>
</dbReference>
<evidence type="ECO:0000256" key="9">
    <source>
        <dbReference type="ARBA" id="ARBA00023002"/>
    </source>
</evidence>
<keyword evidence="7" id="KW-0574">Periplasm</keyword>
<feature type="domain" description="Cytochrome c" evidence="13">
    <location>
        <begin position="200"/>
        <end position="317"/>
    </location>
</feature>
<dbReference type="Gene3D" id="1.10.760.10">
    <property type="entry name" value="Cytochrome c-like domain"/>
    <property type="match status" value="2"/>
</dbReference>
<comment type="PTM">
    <text evidence="11">Binds 2 heme groups per subunit.</text>
</comment>
<dbReference type="GO" id="GO:0042597">
    <property type="term" value="C:periplasmic space"/>
    <property type="evidence" value="ECO:0007669"/>
    <property type="project" value="UniProtKB-SubCell"/>
</dbReference>
<dbReference type="AlphaFoldDB" id="W9GZ12"/>
<feature type="domain" description="Cytochrome c" evidence="13">
    <location>
        <begin position="46"/>
        <end position="147"/>
    </location>
</feature>
<dbReference type="PIRSF" id="PIRSF000294">
    <property type="entry name" value="Cytochrome-c_peroxidase"/>
    <property type="match status" value="1"/>
</dbReference>
<reference evidence="14 15" key="1">
    <citation type="submission" date="2013-08" db="EMBL/GenBank/DDBJ databases">
        <title>The genome sequence of Skermanella stibiiresistens.</title>
        <authorList>
            <person name="Zhu W."/>
            <person name="Wang G."/>
        </authorList>
    </citation>
    <scope>NUCLEOTIDE SEQUENCE [LARGE SCALE GENOMIC DNA]</scope>
    <source>
        <strain evidence="14 15">SB22</strain>
    </source>
</reference>
<evidence type="ECO:0000256" key="11">
    <source>
        <dbReference type="PIRSR" id="PIRSR000294-1"/>
    </source>
</evidence>
<dbReference type="InterPro" id="IPR004852">
    <property type="entry name" value="Di-haem_cyt_c_peroxidsae"/>
</dbReference>
<feature type="binding site" description="covalent" evidence="11">
    <location>
        <position position="68"/>
    </location>
    <ligand>
        <name>heme c</name>
        <dbReference type="ChEBI" id="CHEBI:61717"/>
        <label>1</label>
    </ligand>
</feature>
<evidence type="ECO:0000259" key="13">
    <source>
        <dbReference type="PROSITE" id="PS51007"/>
    </source>
</evidence>
<feature type="binding site" description="axial binding residue" evidence="12">
    <location>
        <position position="88"/>
    </location>
    <ligand>
        <name>heme c</name>
        <dbReference type="ChEBI" id="CHEBI:61717"/>
        <label>1</label>
    </ligand>
    <ligandPart>
        <name>Fe</name>
        <dbReference type="ChEBI" id="CHEBI:18248"/>
    </ligandPart>
</feature>
<dbReference type="InterPro" id="IPR051395">
    <property type="entry name" value="Cytochrome_c_Peroxidase/MauG"/>
</dbReference>
<comment type="cofactor">
    <cofactor evidence="11">
        <name>heme</name>
        <dbReference type="ChEBI" id="CHEBI:30413"/>
    </cofactor>
    <text evidence="11">Binds 2 heme groups.</text>
</comment>
<evidence type="ECO:0000256" key="3">
    <source>
        <dbReference type="ARBA" id="ARBA00022559"/>
    </source>
</evidence>
<dbReference type="GO" id="GO:0046872">
    <property type="term" value="F:metal ion binding"/>
    <property type="evidence" value="ECO:0007669"/>
    <property type="project" value="UniProtKB-KW"/>
</dbReference>
<dbReference type="PANTHER" id="PTHR30600">
    <property type="entry name" value="CYTOCHROME C PEROXIDASE-RELATED"/>
    <property type="match status" value="1"/>
</dbReference>
<dbReference type="GO" id="GO:0009055">
    <property type="term" value="F:electron transfer activity"/>
    <property type="evidence" value="ECO:0007669"/>
    <property type="project" value="InterPro"/>
</dbReference>
<dbReference type="InterPro" id="IPR036909">
    <property type="entry name" value="Cyt_c-like_dom_sf"/>
</dbReference>
<organism evidence="14 15">
    <name type="scientific">Skermanella stibiiresistens SB22</name>
    <dbReference type="NCBI Taxonomy" id="1385369"/>
    <lineage>
        <taxon>Bacteria</taxon>
        <taxon>Pseudomonadati</taxon>
        <taxon>Pseudomonadota</taxon>
        <taxon>Alphaproteobacteria</taxon>
        <taxon>Rhodospirillales</taxon>
        <taxon>Azospirillaceae</taxon>
        <taxon>Skermanella</taxon>
    </lineage>
</organism>
<evidence type="ECO:0000256" key="2">
    <source>
        <dbReference type="ARBA" id="ARBA00022448"/>
    </source>
</evidence>
<keyword evidence="15" id="KW-1185">Reference proteome</keyword>
<sequence length="351" mass="37744">MLASLPTTPAHAEASADARLLERAKGLFEPIPTAPPQLPGNVSTPEKVELGKMLFFEPRLSASWFISCNSCHNLATAGVDLQPASIGHGWNRGGRNAPTVLNSVFNFAQFWDGRAKDLMEQAQGPVQAAVEMNSKPADVVAFLNAVPEYGVRFSKVFPDDKEPVSFKNMARAIEVYEATLITPNARFDKFLRGDLAALTGREKTGLDLFMDKGCSACHNGINLGGNSYQPFGVMAKPGAEILPEGDPGRFQVTKTATDEYVFKVPTLRNIVLTPPYFHSGKVWDVEQAVAVMGSSQLGATLSGDEIAAIADFLDSLNGDMPKTDLPILPAIASGGPAPHLRPALPEMRPRE</sequence>
<evidence type="ECO:0000256" key="1">
    <source>
        <dbReference type="ARBA" id="ARBA00004418"/>
    </source>
</evidence>
<dbReference type="STRING" id="1385369.N825_25670"/>
<proteinExistence type="predicted"/>
<feature type="binding site" description="axial binding residue" evidence="12">
    <location>
        <position position="292"/>
    </location>
    <ligand>
        <name>heme c</name>
        <dbReference type="ChEBI" id="CHEBI:61717"/>
        <label>2</label>
    </ligand>
    <ligandPart>
        <name>Fe</name>
        <dbReference type="ChEBI" id="CHEBI:18248"/>
    </ligandPart>
</feature>
<feature type="binding site" description="axial binding residue" evidence="12">
    <location>
        <position position="218"/>
    </location>
    <ligand>
        <name>heme c</name>
        <dbReference type="ChEBI" id="CHEBI:61717"/>
        <label>2</label>
    </ligand>
    <ligandPart>
        <name>Fe</name>
        <dbReference type="ChEBI" id="CHEBI:18248"/>
    </ligandPart>
</feature>
<feature type="binding site" description="covalent" evidence="11">
    <location>
        <position position="217"/>
    </location>
    <ligand>
        <name>heme c</name>
        <dbReference type="ChEBI" id="CHEBI:61717"/>
        <label>2</label>
    </ligand>
</feature>
<evidence type="ECO:0000256" key="8">
    <source>
        <dbReference type="ARBA" id="ARBA00022982"/>
    </source>
</evidence>
<protein>
    <submittedName>
        <fullName evidence="14">Cytochrome C biogenesis protein CcsA</fullName>
    </submittedName>
</protein>
<keyword evidence="4 11" id="KW-0349">Heme</keyword>
<feature type="binding site" description="covalent" evidence="11">
    <location>
        <position position="71"/>
    </location>
    <ligand>
        <name>heme c</name>
        <dbReference type="ChEBI" id="CHEBI:61717"/>
        <label>1</label>
    </ligand>
</feature>
<dbReference type="SUPFAM" id="SSF46626">
    <property type="entry name" value="Cytochrome c"/>
    <property type="match status" value="2"/>
</dbReference>
<evidence type="ECO:0000256" key="12">
    <source>
        <dbReference type="PIRSR" id="PIRSR000294-2"/>
    </source>
</evidence>
<dbReference type="PATRIC" id="fig|1385369.3.peg.6260"/>
<dbReference type="InterPro" id="IPR009056">
    <property type="entry name" value="Cyt_c-like_dom"/>
</dbReference>
<dbReference type="EMBL" id="AVFL01000037">
    <property type="protein sequence ID" value="EWY36713.1"/>
    <property type="molecule type" value="Genomic_DNA"/>
</dbReference>
<keyword evidence="10 12" id="KW-0408">Iron</keyword>
<accession>W9GZ12</accession>
<dbReference type="PROSITE" id="PS51007">
    <property type="entry name" value="CYTC"/>
    <property type="match status" value="2"/>
</dbReference>
<feature type="binding site" description="axial binding residue" evidence="12">
    <location>
        <position position="72"/>
    </location>
    <ligand>
        <name>heme c</name>
        <dbReference type="ChEBI" id="CHEBI:61717"/>
        <label>1</label>
    </ligand>
    <ligandPart>
        <name>Fe</name>
        <dbReference type="ChEBI" id="CHEBI:18248"/>
    </ligandPart>
</feature>
<evidence type="ECO:0000256" key="5">
    <source>
        <dbReference type="ARBA" id="ARBA00022723"/>
    </source>
</evidence>
<feature type="binding site" description="covalent" evidence="11">
    <location>
        <position position="214"/>
    </location>
    <ligand>
        <name>heme c</name>
        <dbReference type="ChEBI" id="CHEBI:61717"/>
        <label>2</label>
    </ligand>
</feature>
<name>W9GZ12_9PROT</name>
<evidence type="ECO:0000256" key="7">
    <source>
        <dbReference type="ARBA" id="ARBA00022764"/>
    </source>
</evidence>
<keyword evidence="2" id="KW-0813">Transport</keyword>
<evidence type="ECO:0000313" key="15">
    <source>
        <dbReference type="Proteomes" id="UP000019486"/>
    </source>
</evidence>
<evidence type="ECO:0000256" key="10">
    <source>
        <dbReference type="ARBA" id="ARBA00023004"/>
    </source>
</evidence>
<keyword evidence="3" id="KW-0575">Peroxidase</keyword>
<keyword evidence="8" id="KW-0249">Electron transport</keyword>
<gene>
    <name evidence="14" type="ORF">N825_25670</name>
</gene>
<keyword evidence="5 12" id="KW-0479">Metal-binding</keyword>
<keyword evidence="9" id="KW-0560">Oxidoreductase</keyword>
<evidence type="ECO:0000313" key="14">
    <source>
        <dbReference type="EMBL" id="EWY36713.1"/>
    </source>
</evidence>
<dbReference type="GO" id="GO:0004130">
    <property type="term" value="F:cytochrome-c peroxidase activity"/>
    <property type="evidence" value="ECO:0007669"/>
    <property type="project" value="TreeGrafter"/>
</dbReference>
<comment type="subcellular location">
    <subcellularLocation>
        <location evidence="1">Periplasm</location>
    </subcellularLocation>
</comment>
<dbReference type="FunFam" id="1.10.760.10:FF:000004">
    <property type="entry name" value="Cytochrome c peroxidase"/>
    <property type="match status" value="1"/>
</dbReference>
<evidence type="ECO:0000256" key="4">
    <source>
        <dbReference type="ARBA" id="ARBA00022617"/>
    </source>
</evidence>
<evidence type="ECO:0000256" key="6">
    <source>
        <dbReference type="ARBA" id="ARBA00022729"/>
    </source>
</evidence>
<dbReference type="GO" id="GO:0020037">
    <property type="term" value="F:heme binding"/>
    <property type="evidence" value="ECO:0007669"/>
    <property type="project" value="InterPro"/>
</dbReference>